<dbReference type="PANTHER" id="PTHR13136">
    <property type="entry name" value="TESTIS DEVELOPMENT PROTEIN PRTD"/>
    <property type="match status" value="1"/>
</dbReference>
<feature type="domain" description="KANL3/Tex30 alpha/beta hydrolase-like" evidence="1">
    <location>
        <begin position="45"/>
        <end position="240"/>
    </location>
</feature>
<reference evidence="3" key="1">
    <citation type="submission" date="2018-06" db="EMBL/GenBank/DDBJ databases">
        <authorList>
            <person name="Cea G.-C."/>
            <person name="William W."/>
        </authorList>
    </citation>
    <scope>NUCLEOTIDE SEQUENCE [LARGE SCALE GENOMIC DNA]</scope>
    <source>
        <strain evidence="3">DB21MT-2</strain>
    </source>
</reference>
<dbReference type="SUPFAM" id="SSF53474">
    <property type="entry name" value="alpha/beta-Hydrolases"/>
    <property type="match status" value="1"/>
</dbReference>
<dbReference type="Proteomes" id="UP000250123">
    <property type="component" value="Chromosome SHEWBE"/>
</dbReference>
<dbReference type="EMBL" id="LS483452">
    <property type="protein sequence ID" value="SQH75806.1"/>
    <property type="molecule type" value="Genomic_DNA"/>
</dbReference>
<dbReference type="InterPro" id="IPR026555">
    <property type="entry name" value="NSL3/Tex30"/>
</dbReference>
<dbReference type="PANTHER" id="PTHR13136:SF11">
    <property type="entry name" value="TESTIS-EXPRESSED PROTEIN 30"/>
    <property type="match status" value="1"/>
</dbReference>
<proteinExistence type="predicted"/>
<dbReference type="Gene3D" id="3.40.50.1820">
    <property type="entry name" value="alpha/beta hydrolase"/>
    <property type="match status" value="1"/>
</dbReference>
<dbReference type="OrthoDB" id="652634at2"/>
<dbReference type="AlphaFoldDB" id="A0A330LZS9"/>
<dbReference type="RefSeq" id="WP_112352206.1">
    <property type="nucleotide sequence ID" value="NZ_LS483452.1"/>
</dbReference>
<evidence type="ECO:0000313" key="2">
    <source>
        <dbReference type="EMBL" id="SQH75806.1"/>
    </source>
</evidence>
<dbReference type="InterPro" id="IPR029058">
    <property type="entry name" value="AB_hydrolase_fold"/>
</dbReference>
<dbReference type="InterPro" id="IPR046879">
    <property type="entry name" value="KANL3/Tex30_Abhydrolase"/>
</dbReference>
<accession>A0A330LZS9</accession>
<evidence type="ECO:0000313" key="3">
    <source>
        <dbReference type="Proteomes" id="UP000250123"/>
    </source>
</evidence>
<evidence type="ECO:0000259" key="1">
    <source>
        <dbReference type="Pfam" id="PF20408"/>
    </source>
</evidence>
<sequence>MNCSQVNKSREDEVPVESQCWLIKEPLEAAELLESECVLDGTPNETLIIFTHGAGASIHSDFMQEMARGLLAKGAEHGIGVLRFNFPYMRANALDGKRRPPDRAPKILKDFNIHIKAIKQEYSPKRIILMGKSMGGRMAAILAADTPVDGVICLGYPFIPLKGGEPRLAPIEECQTPLCVIQGERDKFGGKGQVELWSVMDKVRLHWLTDGDHSFKPRKSSGTSQEANLNAAISHSIDFIRGLDA</sequence>
<dbReference type="Pfam" id="PF20408">
    <property type="entry name" value="Abhydrolase_11"/>
    <property type="match status" value="1"/>
</dbReference>
<protein>
    <recommendedName>
        <fullName evidence="1">KANL3/Tex30 alpha/beta hydrolase-like domain-containing protein</fullName>
    </recommendedName>
</protein>
<gene>
    <name evidence="2" type="ORF">SHEWBE_1840</name>
</gene>
<dbReference type="KEGG" id="sbk:SHEWBE_1840"/>
<organism evidence="2 3">
    <name type="scientific">Shewanella benthica</name>
    <dbReference type="NCBI Taxonomy" id="43661"/>
    <lineage>
        <taxon>Bacteria</taxon>
        <taxon>Pseudomonadati</taxon>
        <taxon>Pseudomonadota</taxon>
        <taxon>Gammaproteobacteria</taxon>
        <taxon>Alteromonadales</taxon>
        <taxon>Shewanellaceae</taxon>
        <taxon>Shewanella</taxon>
    </lineage>
</organism>
<name>A0A330LZS9_9GAMM</name>